<dbReference type="Gene3D" id="3.90.76.10">
    <property type="entry name" value="Dipeptide-binding Protein, Domain 1"/>
    <property type="match status" value="1"/>
</dbReference>
<dbReference type="PANTHER" id="PTHR30290">
    <property type="entry name" value="PERIPLASMIC BINDING COMPONENT OF ABC TRANSPORTER"/>
    <property type="match status" value="1"/>
</dbReference>
<keyword evidence="2" id="KW-0472">Membrane</keyword>
<reference evidence="4" key="1">
    <citation type="journal article" date="2020" name="mSystems">
        <title>Genome- and Community-Level Interaction Insights into Carbon Utilization and Element Cycling Functions of Hydrothermarchaeota in Hydrothermal Sediment.</title>
        <authorList>
            <person name="Zhou Z."/>
            <person name="Liu Y."/>
            <person name="Xu W."/>
            <person name="Pan J."/>
            <person name="Luo Z.H."/>
            <person name="Li M."/>
        </authorList>
    </citation>
    <scope>NUCLEOTIDE SEQUENCE [LARGE SCALE GENOMIC DNA]</scope>
    <source>
        <strain evidence="4">SpSt-125</strain>
    </source>
</reference>
<gene>
    <name evidence="4" type="ORF">ENO26_10885</name>
</gene>
<dbReference type="InterPro" id="IPR039424">
    <property type="entry name" value="SBP_5"/>
</dbReference>
<dbReference type="Gene3D" id="3.40.190.10">
    <property type="entry name" value="Periplasmic binding protein-like II"/>
    <property type="match status" value="1"/>
</dbReference>
<keyword evidence="2" id="KW-1133">Transmembrane helix</keyword>
<feature type="transmembrane region" description="Helical" evidence="2">
    <location>
        <begin position="737"/>
        <end position="758"/>
    </location>
</feature>
<dbReference type="PANTHER" id="PTHR30290:SF65">
    <property type="entry name" value="MONOACYL PHOSPHATIDYLINOSITOL TETRAMANNOSIDE-BINDING PROTEIN LPQW-RELATED"/>
    <property type="match status" value="1"/>
</dbReference>
<dbReference type="Gene3D" id="3.10.105.10">
    <property type="entry name" value="Dipeptide-binding Protein, Domain 3"/>
    <property type="match status" value="1"/>
</dbReference>
<accession>A0A7J2U5G0</accession>
<evidence type="ECO:0000256" key="2">
    <source>
        <dbReference type="SAM" id="Phobius"/>
    </source>
</evidence>
<dbReference type="AlphaFoldDB" id="A0A7J2U5G0"/>
<dbReference type="InterPro" id="IPR000914">
    <property type="entry name" value="SBP_5_dom"/>
</dbReference>
<dbReference type="SUPFAM" id="SSF53850">
    <property type="entry name" value="Periplasmic binding protein-like II"/>
    <property type="match status" value="1"/>
</dbReference>
<name>A0A7J2U5G0_9CREN</name>
<proteinExistence type="predicted"/>
<dbReference type="EMBL" id="DSEU01000074">
    <property type="protein sequence ID" value="HEM68044.1"/>
    <property type="molecule type" value="Genomic_DNA"/>
</dbReference>
<protein>
    <submittedName>
        <fullName evidence="4">ABC transporter substrate-binding protein</fullName>
    </submittedName>
</protein>
<dbReference type="CDD" id="cd08509">
    <property type="entry name" value="PBP2_TmCBP_oligosaccharides_like"/>
    <property type="match status" value="1"/>
</dbReference>
<organism evidence="4">
    <name type="scientific">Ignisphaera aggregans</name>
    <dbReference type="NCBI Taxonomy" id="334771"/>
    <lineage>
        <taxon>Archaea</taxon>
        <taxon>Thermoproteota</taxon>
        <taxon>Thermoprotei</taxon>
        <taxon>Desulfurococcales</taxon>
        <taxon>Desulfurococcaceae</taxon>
        <taxon>Ignisphaera</taxon>
    </lineage>
</organism>
<sequence>MLNKKYLNAILMLLIVVLSVIPLISVPHTYSQLPLPSGVSRKDVVILDIIQGRTPTPDNYNVWVIGVPQGHIHQFCVDTLWYSNLSDPRGALVNVLAADAPRYENNYRTLIIKLKQGVYWSDGVEFTADDVVFTLNALAANPNLNWYDTVRTWVSGAKALDKYTVEIDLTQPNPYAHYLFVVQAWNAIYIMPKHYFEKVGVQNIHTDKFYPPICIGPYVLYSYDSGGMWFLWKRRDDYLRSDLGDLIQKYGWYGGPQWVLERAFLSESAKVLAVQSGELDTMFDPSPEAFSTILSAMSGRIQPWFSEWPYFWGYDPTNRGIYFNIMKYPYNISLVRWALALAVNMTKVMTDAYGGIQRIVVLPVGTLGPTLYWQQKLLPWLENLEITLPDGSKFKVFDDTIPLKIYNWAKAQGYIKEEWSKDRIAVTWGIGWWKYAPDVATKILTELGFKKGSDGSWYLPNGSKWKMTLYIPTYELDAIRLGQAVAAMWKDFGIDVSVVQLDSTPFWNAFSYGTFEVGAYWGLHAFASDPFVIPFNYQGLECRFARPIGNYSVNAIRYCNPKLDELINKALQLLPGSPEQVNVTGEIIKLVVSDMVSMTAGDCKKLLFYVKDYWEGWPSAENPGVNPMFWCEPFKIQLVQLYPKGWKPTTTSPSPTPTTSSPTPTTTTTSPTTTTTPTTTATTTPPSVTTSTAAMTAVTTTVVVPTTILSTVVSTVSSVSTATLTATTTVTQRVTEWTTTIAIAIALLIIGFAIGWIIKRK</sequence>
<feature type="compositionally biased region" description="Low complexity" evidence="1">
    <location>
        <begin position="648"/>
        <end position="688"/>
    </location>
</feature>
<dbReference type="GO" id="GO:0015833">
    <property type="term" value="P:peptide transport"/>
    <property type="evidence" value="ECO:0007669"/>
    <property type="project" value="TreeGrafter"/>
</dbReference>
<feature type="domain" description="Solute-binding protein family 5" evidence="3">
    <location>
        <begin position="93"/>
        <end position="535"/>
    </location>
</feature>
<evidence type="ECO:0000256" key="1">
    <source>
        <dbReference type="SAM" id="MobiDB-lite"/>
    </source>
</evidence>
<dbReference type="Pfam" id="PF00496">
    <property type="entry name" value="SBP_bac_5"/>
    <property type="match status" value="1"/>
</dbReference>
<dbReference type="GO" id="GO:1904680">
    <property type="term" value="F:peptide transmembrane transporter activity"/>
    <property type="evidence" value="ECO:0007669"/>
    <property type="project" value="TreeGrafter"/>
</dbReference>
<evidence type="ECO:0000313" key="4">
    <source>
        <dbReference type="EMBL" id="HEM68044.1"/>
    </source>
</evidence>
<feature type="region of interest" description="Disordered" evidence="1">
    <location>
        <begin position="647"/>
        <end position="688"/>
    </location>
</feature>
<evidence type="ECO:0000259" key="3">
    <source>
        <dbReference type="Pfam" id="PF00496"/>
    </source>
</evidence>
<keyword evidence="2" id="KW-0812">Transmembrane</keyword>
<comment type="caution">
    <text evidence="4">The sequence shown here is derived from an EMBL/GenBank/DDBJ whole genome shotgun (WGS) entry which is preliminary data.</text>
</comment>
<feature type="transmembrane region" description="Helical" evidence="2">
    <location>
        <begin position="7"/>
        <end position="26"/>
    </location>
</feature>